<proteinExistence type="predicted"/>
<dbReference type="Gene3D" id="3.10.290.10">
    <property type="entry name" value="RNA-binding S4 domain"/>
    <property type="match status" value="1"/>
</dbReference>
<name>A0A7X3G7Q5_9STRE</name>
<dbReference type="Pfam" id="PF01479">
    <property type="entry name" value="S4"/>
    <property type="match status" value="1"/>
</dbReference>
<dbReference type="Gene3D" id="3.30.70.330">
    <property type="match status" value="1"/>
</dbReference>
<dbReference type="InterPro" id="IPR002942">
    <property type="entry name" value="S4_RNA-bd"/>
</dbReference>
<dbReference type="PANTHER" id="PTHR13633:SF3">
    <property type="entry name" value="MITOCHONDRIAL TRANSCRIPTION RESCUE FACTOR 1"/>
    <property type="match status" value="1"/>
</dbReference>
<dbReference type="PANTHER" id="PTHR13633">
    <property type="entry name" value="MITOCHONDRIAL TRANSCRIPTION RESCUE FACTOR 1"/>
    <property type="match status" value="1"/>
</dbReference>
<dbReference type="Pfam" id="PF17774">
    <property type="entry name" value="YlmH_RBD"/>
    <property type="match status" value="1"/>
</dbReference>
<dbReference type="RefSeq" id="WP_160332385.1">
    <property type="nucleotide sequence ID" value="NZ_WSRS01000014.1"/>
</dbReference>
<accession>A0A7X3G7Q5</accession>
<dbReference type="InterPro" id="IPR048443">
    <property type="entry name" value="RqcP2_N"/>
</dbReference>
<dbReference type="OrthoDB" id="9812787at2"/>
<dbReference type="Proteomes" id="UP000461595">
    <property type="component" value="Unassembled WGS sequence"/>
</dbReference>
<dbReference type="PROSITE" id="PS50889">
    <property type="entry name" value="S4"/>
    <property type="match status" value="1"/>
</dbReference>
<feature type="domain" description="RNA-binding S4" evidence="2">
    <location>
        <begin position="186"/>
        <end position="248"/>
    </location>
</feature>
<evidence type="ECO:0000313" key="4">
    <source>
        <dbReference type="Proteomes" id="UP000461595"/>
    </source>
</evidence>
<protein>
    <submittedName>
        <fullName evidence="3">RNA-binding protein</fullName>
    </submittedName>
</protein>
<dbReference type="SUPFAM" id="SSF55174">
    <property type="entry name" value="Alpha-L RNA-binding motif"/>
    <property type="match status" value="1"/>
</dbReference>
<dbReference type="Pfam" id="PF21278">
    <property type="entry name" value="YlmH_1st"/>
    <property type="match status" value="1"/>
</dbReference>
<dbReference type="InterPro" id="IPR036986">
    <property type="entry name" value="S4_RNA-bd_sf"/>
</dbReference>
<gene>
    <name evidence="3" type="ORF">E5983_02725</name>
</gene>
<comment type="caution">
    <text evidence="3">The sequence shown here is derived from an EMBL/GenBank/DDBJ whole genome shotgun (WGS) entry which is preliminary data.</text>
</comment>
<dbReference type="EMBL" id="WSRS01000014">
    <property type="protein sequence ID" value="MVX58565.1"/>
    <property type="molecule type" value="Genomic_DNA"/>
</dbReference>
<organism evidence="3 4">
    <name type="scientific">Streptococcus danieliae</name>
    <dbReference type="NCBI Taxonomy" id="747656"/>
    <lineage>
        <taxon>Bacteria</taxon>
        <taxon>Bacillati</taxon>
        <taxon>Bacillota</taxon>
        <taxon>Bacilli</taxon>
        <taxon>Lactobacillales</taxon>
        <taxon>Streptococcaceae</taxon>
        <taxon>Streptococcus</taxon>
    </lineage>
</organism>
<evidence type="ECO:0000313" key="3">
    <source>
        <dbReference type="EMBL" id="MVX58565.1"/>
    </source>
</evidence>
<reference evidence="3 4" key="1">
    <citation type="submission" date="2019-12" db="EMBL/GenBank/DDBJ databases">
        <title>Microbes associate with the intestines of laboratory mice.</title>
        <authorList>
            <person name="Navarre W."/>
            <person name="Wong E."/>
        </authorList>
    </citation>
    <scope>NUCLEOTIDE SEQUENCE [LARGE SCALE GENOMIC DNA]</scope>
    <source>
        <strain evidence="3 4">NM51_B2-22</strain>
    </source>
</reference>
<sequence>MVKELKNLAQHVTKEDQLFLEKAWEWIQRVEDQYVPVLSDFLNPHQVSLVENLASHRELKLFDSADVWPSEQSRLLLAPSYYELDSTDFELELLAIRFQSQFGKLTHPQVLGSLLHQTGLDRRVFGDILIGENQVQVFVERPYVSLITQEVRKIGRLGVTISISAMEELLQLEEEVQTKTIFLDSLRLDRLVASAFQLGRSKAAQLVKANKIKVNYQERKEVSYPIKAGDMLSIRGKGRIYVGESTGLSKSGRIKVELKILARK</sequence>
<evidence type="ECO:0000256" key="1">
    <source>
        <dbReference type="PROSITE-ProRule" id="PRU00182"/>
    </source>
</evidence>
<dbReference type="InterPro" id="IPR012677">
    <property type="entry name" value="Nucleotide-bd_a/b_plait_sf"/>
</dbReference>
<dbReference type="Gene3D" id="3.30.1370.160">
    <property type="match status" value="1"/>
</dbReference>
<dbReference type="SMART" id="SM00363">
    <property type="entry name" value="S4"/>
    <property type="match status" value="1"/>
</dbReference>
<dbReference type="AlphaFoldDB" id="A0A7X3G7Q5"/>
<dbReference type="InterPro" id="IPR040591">
    <property type="entry name" value="RqcP2_RBD"/>
</dbReference>
<dbReference type="GO" id="GO:0003723">
    <property type="term" value="F:RNA binding"/>
    <property type="evidence" value="ECO:0007669"/>
    <property type="project" value="UniProtKB-KW"/>
</dbReference>
<keyword evidence="1" id="KW-0694">RNA-binding</keyword>
<dbReference type="CDD" id="cd00165">
    <property type="entry name" value="S4"/>
    <property type="match status" value="1"/>
</dbReference>
<evidence type="ECO:0000259" key="2">
    <source>
        <dbReference type="SMART" id="SM00363"/>
    </source>
</evidence>